<evidence type="ECO:0000313" key="11">
    <source>
        <dbReference type="Proteomes" id="UP000038009"/>
    </source>
</evidence>
<evidence type="ECO:0000256" key="4">
    <source>
        <dbReference type="ARBA" id="ARBA00022840"/>
    </source>
</evidence>
<dbReference type="GO" id="GO:0005524">
    <property type="term" value="F:ATP binding"/>
    <property type="evidence" value="ECO:0007669"/>
    <property type="project" value="UniProtKB-UniRule"/>
</dbReference>
<proteinExistence type="inferred from homology"/>
<feature type="compositionally biased region" description="Pro residues" evidence="8">
    <location>
        <begin position="1060"/>
        <end position="1071"/>
    </location>
</feature>
<dbReference type="GO" id="GO:0008017">
    <property type="term" value="F:microtubule binding"/>
    <property type="evidence" value="ECO:0007669"/>
    <property type="project" value="InterPro"/>
</dbReference>
<dbReference type="SMART" id="SM00129">
    <property type="entry name" value="KISc"/>
    <property type="match status" value="1"/>
</dbReference>
<feature type="region of interest" description="Disordered" evidence="8">
    <location>
        <begin position="793"/>
        <end position="866"/>
    </location>
</feature>
<evidence type="ECO:0000256" key="6">
    <source>
        <dbReference type="PROSITE-ProRule" id="PRU00283"/>
    </source>
</evidence>
<dbReference type="AlphaFoldDB" id="A0A0N1HST2"/>
<comment type="subcellular location">
    <subcellularLocation>
        <location evidence="1">Cytoplasm</location>
    </subcellularLocation>
</comment>
<dbReference type="OrthoDB" id="3176171at2759"/>
<comment type="similarity">
    <text evidence="6">Belongs to the TRAFAC class myosin-kinesin ATPase superfamily. Kinesin family.</text>
</comment>
<evidence type="ECO:0000313" key="10">
    <source>
        <dbReference type="EMBL" id="KPI83810.1"/>
    </source>
</evidence>
<evidence type="ECO:0000256" key="5">
    <source>
        <dbReference type="ARBA" id="ARBA00023054"/>
    </source>
</evidence>
<feature type="region of interest" description="Disordered" evidence="8">
    <location>
        <begin position="1051"/>
        <end position="1082"/>
    </location>
</feature>
<dbReference type="PANTHER" id="PTHR47969">
    <property type="entry name" value="CHROMOSOME-ASSOCIATED KINESIN KIF4A-RELATED"/>
    <property type="match status" value="1"/>
</dbReference>
<evidence type="ECO:0000256" key="2">
    <source>
        <dbReference type="ARBA" id="ARBA00022490"/>
    </source>
</evidence>
<dbReference type="GO" id="GO:0051231">
    <property type="term" value="P:spindle elongation"/>
    <property type="evidence" value="ECO:0007669"/>
    <property type="project" value="TreeGrafter"/>
</dbReference>
<feature type="coiled-coil region" evidence="7">
    <location>
        <begin position="886"/>
        <end position="920"/>
    </location>
</feature>
<dbReference type="Pfam" id="PF00225">
    <property type="entry name" value="Kinesin"/>
    <property type="match status" value="2"/>
</dbReference>
<dbReference type="InterPro" id="IPR001752">
    <property type="entry name" value="Kinesin_motor_dom"/>
</dbReference>
<feature type="region of interest" description="Disordered" evidence="8">
    <location>
        <begin position="170"/>
        <end position="194"/>
    </location>
</feature>
<feature type="compositionally biased region" description="Low complexity" evidence="8">
    <location>
        <begin position="839"/>
        <end position="865"/>
    </location>
</feature>
<dbReference type="PANTHER" id="PTHR47969:SF15">
    <property type="entry name" value="CHROMOSOME-ASSOCIATED KINESIN KIF4A-RELATED"/>
    <property type="match status" value="1"/>
</dbReference>
<name>A0A0N1HST2_LEPSE</name>
<dbReference type="EMBL" id="LJSK01000322">
    <property type="protein sequence ID" value="KPI83810.1"/>
    <property type="molecule type" value="Genomic_DNA"/>
</dbReference>
<evidence type="ECO:0000259" key="9">
    <source>
        <dbReference type="PROSITE" id="PS50067"/>
    </source>
</evidence>
<comment type="caution">
    <text evidence="10">The sequence shown here is derived from an EMBL/GenBank/DDBJ whole genome shotgun (WGS) entry which is preliminary data.</text>
</comment>
<feature type="coiled-coil region" evidence="7">
    <location>
        <begin position="606"/>
        <end position="770"/>
    </location>
</feature>
<keyword evidence="11" id="KW-1185">Reference proteome</keyword>
<dbReference type="GO" id="GO:0003777">
    <property type="term" value="F:microtubule motor activity"/>
    <property type="evidence" value="ECO:0007669"/>
    <property type="project" value="InterPro"/>
</dbReference>
<dbReference type="PRINTS" id="PR00380">
    <property type="entry name" value="KINESINHEAVY"/>
</dbReference>
<dbReference type="InterPro" id="IPR036961">
    <property type="entry name" value="Kinesin_motor_dom_sf"/>
</dbReference>
<keyword evidence="6" id="KW-0505">Motor protein</keyword>
<feature type="region of interest" description="Disordered" evidence="8">
    <location>
        <begin position="511"/>
        <end position="542"/>
    </location>
</feature>
<keyword evidence="3 6" id="KW-0547">Nucleotide-binding</keyword>
<evidence type="ECO:0000256" key="8">
    <source>
        <dbReference type="SAM" id="MobiDB-lite"/>
    </source>
</evidence>
<sequence>MSERLSVVVRVRPFLQHEPLATCVAVCDNHISIGETKRFAFDRVFDMNATSDDIYVALGQPLADSFLGGCHASIIAYGQTGAGKTFTMAALLNDTVQEVFCRLAEEAVDSSNTMNVPLSSGGTAAAPSPTPAFTISLTALEVYNETVGDLLSRHVGQSYAAPIGGSGVGQQRGCSSAQEKRNVPPQRSSLQMREDPTDGVYVAGLTEVIVESETHLLSLIDDAIGNRKTASTLMNATSSRSHCVITLTLQRRGLRPRCCFVDLAGSERLKKSLGVMSPTDRYGGSSSTNHSSNTYCNTANSGGIGVPSEPGFAPNSAAAHMREGININSGLLALGNVIVALCEKKSHVPYRSSKLTRLLQPMLEGNSRTAMVACVAPLESSLEETLNTLKYADRAKRIQIDPRLAVGADTVTTADAQQLIAMLREQLEEAKRRLAATTGQCAERAASVSLPSSAAPASADAAQLRQLLAQEQEVTKRLENDLFNAEYTAMVEVEKRKALENRVAQLEAYIKASRGNHKGSRRSSPAKGNVEPNTLPPSPRARLTMNTALLQQLEKERESLVAMRAKRVGDTQQLEAALAAGATATAAGDSDDLSSGAAAALDHLMMNRLTEEIHQKESQIVALQKENDGASAQLAQYGRELQDALDKKEALQEELRRAEAQLEKSAMERNQKEQEKVALRAGYLERIRRAEVKAAEYQQRVREAEQEVRMRQEGIDRTRQLQEKVVQLREEVRSAKQQSDQLAAAHQQEVLQLQRKLQLATAQVTQLHQQMDQKDAAISKVKKQLAEQQALLPPQRHPSPLQQSLASAAPPVAAEASAPPVALHKIPPAKQASARRFSLKQQSSSNASPSVASLSDAPPSDSSPVRITKRRLTLPSLHHSPHTQRCDAAQAQINRELQELERMEKELMELQQYRAVLLSAQTTDAPKWHRANDGFTRRLATIQSELRVVDADTPAHANLVKEERGVKEKLRQLQAYRRMFEDADEQLAEFDNRIDNVNEARKFHLQRIRRLQSARACDGSPGAGIGEESLLPSVRDIRHTRLTYSVNSLSHKSIISDTPPSSPLSSPPPSPDVLKSGGNTAAHTAAVEQQVGSLKEVTQTLQARLETD</sequence>
<feature type="domain" description="Kinesin motor" evidence="9">
    <location>
        <begin position="4"/>
        <end position="398"/>
    </location>
</feature>
<dbReference type="OMA" id="RCCFVDL"/>
<keyword evidence="2" id="KW-0963">Cytoplasm</keyword>
<feature type="coiled-coil region" evidence="7">
    <location>
        <begin position="966"/>
        <end position="1000"/>
    </location>
</feature>
<dbReference type="Proteomes" id="UP000038009">
    <property type="component" value="Unassembled WGS sequence"/>
</dbReference>
<evidence type="ECO:0000256" key="7">
    <source>
        <dbReference type="SAM" id="Coils"/>
    </source>
</evidence>
<dbReference type="GO" id="GO:0007052">
    <property type="term" value="P:mitotic spindle organization"/>
    <property type="evidence" value="ECO:0007669"/>
    <property type="project" value="TreeGrafter"/>
</dbReference>
<dbReference type="InterPro" id="IPR027417">
    <property type="entry name" value="P-loop_NTPase"/>
</dbReference>
<dbReference type="GO" id="GO:0005737">
    <property type="term" value="C:cytoplasm"/>
    <property type="evidence" value="ECO:0007669"/>
    <property type="project" value="UniProtKB-SubCell"/>
</dbReference>
<keyword evidence="4 6" id="KW-0067">ATP-binding</keyword>
<evidence type="ECO:0000256" key="3">
    <source>
        <dbReference type="ARBA" id="ARBA00022741"/>
    </source>
</evidence>
<gene>
    <name evidence="10" type="ORF">ABL78_7144</name>
</gene>
<dbReference type="SUPFAM" id="SSF52540">
    <property type="entry name" value="P-loop containing nucleoside triphosphate hydrolases"/>
    <property type="match status" value="1"/>
</dbReference>
<feature type="compositionally biased region" description="Low complexity" evidence="8">
    <location>
        <begin position="806"/>
        <end position="822"/>
    </location>
</feature>
<dbReference type="VEuPathDB" id="TriTrypDB:Lsey_0322_0020"/>
<dbReference type="InterPro" id="IPR027640">
    <property type="entry name" value="Kinesin-like_fam"/>
</dbReference>
<dbReference type="GO" id="GO:0007018">
    <property type="term" value="P:microtubule-based movement"/>
    <property type="evidence" value="ECO:0007669"/>
    <property type="project" value="InterPro"/>
</dbReference>
<keyword evidence="5 7" id="KW-0175">Coiled coil</keyword>
<dbReference type="GO" id="GO:0005875">
    <property type="term" value="C:microtubule associated complex"/>
    <property type="evidence" value="ECO:0007669"/>
    <property type="project" value="TreeGrafter"/>
</dbReference>
<organism evidence="10 11">
    <name type="scientific">Leptomonas seymouri</name>
    <dbReference type="NCBI Taxonomy" id="5684"/>
    <lineage>
        <taxon>Eukaryota</taxon>
        <taxon>Discoba</taxon>
        <taxon>Euglenozoa</taxon>
        <taxon>Kinetoplastea</taxon>
        <taxon>Metakinetoplastina</taxon>
        <taxon>Trypanosomatida</taxon>
        <taxon>Trypanosomatidae</taxon>
        <taxon>Leishmaniinae</taxon>
        <taxon>Leptomonas</taxon>
    </lineage>
</organism>
<dbReference type="Gene3D" id="3.40.850.10">
    <property type="entry name" value="Kinesin motor domain"/>
    <property type="match status" value="1"/>
</dbReference>
<accession>A0A0N1HST2</accession>
<reference evidence="10 11" key="1">
    <citation type="journal article" date="2015" name="PLoS Pathog.">
        <title>Leptomonas seymouri: Adaptations to the Dixenous Life Cycle Analyzed by Genome Sequencing, Transcriptome Profiling and Co-infection with Leishmania donovani.</title>
        <authorList>
            <person name="Kraeva N."/>
            <person name="Butenko A."/>
            <person name="Hlavacova J."/>
            <person name="Kostygov A."/>
            <person name="Myskova J."/>
            <person name="Grybchuk D."/>
            <person name="Lestinova T."/>
            <person name="Votypka J."/>
            <person name="Volf P."/>
            <person name="Opperdoes F."/>
            <person name="Flegontov P."/>
            <person name="Lukes J."/>
            <person name="Yurchenko V."/>
        </authorList>
    </citation>
    <scope>NUCLEOTIDE SEQUENCE [LARGE SCALE GENOMIC DNA]</scope>
    <source>
        <strain evidence="10 11">ATCC 30220</strain>
    </source>
</reference>
<protein>
    <submittedName>
        <fullName evidence="10">Putative kinesin</fullName>
    </submittedName>
</protein>
<dbReference type="PROSITE" id="PS50067">
    <property type="entry name" value="KINESIN_MOTOR_2"/>
    <property type="match status" value="1"/>
</dbReference>
<feature type="binding site" evidence="6">
    <location>
        <begin position="78"/>
        <end position="85"/>
    </location>
    <ligand>
        <name>ATP</name>
        <dbReference type="ChEBI" id="CHEBI:30616"/>
    </ligand>
</feature>
<evidence type="ECO:0000256" key="1">
    <source>
        <dbReference type="ARBA" id="ARBA00004496"/>
    </source>
</evidence>